<evidence type="ECO:0000313" key="1">
    <source>
        <dbReference type="Proteomes" id="UP000050761"/>
    </source>
</evidence>
<dbReference type="AlphaFoldDB" id="A0A183GDM3"/>
<sequence length="227" mass="26029">LHPKSDRIHIGADEAYHIAEDDRCRNRLSQFGEADGKRAVEKLKLTHIAKVARLARASGFKEVFAWNDMFDKSLVEDIREAGLGDLITPVVWGYKVDVTAEGYFPANLFKRLSRVFSKLYFASAFKGALTKDEKYITTDRYLRNHMSYVKLYRENKEDLDGRVGGIIVTGWQRYMHHAPLCELLMISIPSLVSDLVYLDNVTRDRNEMWKRTRVSDPGPSSGNVQEI</sequence>
<proteinExistence type="predicted"/>
<dbReference type="Gene3D" id="3.20.20.80">
    <property type="entry name" value="Glycosidases"/>
    <property type="match status" value="1"/>
</dbReference>
<protein>
    <submittedName>
        <fullName evidence="2">Beta-N-acetylhexosaminidase</fullName>
    </submittedName>
</protein>
<dbReference type="InterPro" id="IPR017853">
    <property type="entry name" value="GH"/>
</dbReference>
<accession>A0A183GDM3</accession>
<dbReference type="WBParaSite" id="HPBE_0002035701-mRNA-1">
    <property type="protein sequence ID" value="HPBE_0002035701-mRNA-1"/>
    <property type="gene ID" value="HPBE_0002035701"/>
</dbReference>
<name>A0A183GDM3_HELPZ</name>
<keyword evidence="1" id="KW-1185">Reference proteome</keyword>
<reference evidence="2" key="1">
    <citation type="submission" date="2019-09" db="UniProtKB">
        <authorList>
            <consortium name="WormBaseParasite"/>
        </authorList>
    </citation>
    <scope>IDENTIFICATION</scope>
</reference>
<dbReference type="Proteomes" id="UP000050761">
    <property type="component" value="Unassembled WGS sequence"/>
</dbReference>
<organism evidence="1 2">
    <name type="scientific">Heligmosomoides polygyrus</name>
    <name type="common">Parasitic roundworm</name>
    <dbReference type="NCBI Taxonomy" id="6339"/>
    <lineage>
        <taxon>Eukaryota</taxon>
        <taxon>Metazoa</taxon>
        <taxon>Ecdysozoa</taxon>
        <taxon>Nematoda</taxon>
        <taxon>Chromadorea</taxon>
        <taxon>Rhabditida</taxon>
        <taxon>Rhabditina</taxon>
        <taxon>Rhabditomorpha</taxon>
        <taxon>Strongyloidea</taxon>
        <taxon>Heligmosomidae</taxon>
        <taxon>Heligmosomoides</taxon>
    </lineage>
</organism>
<dbReference type="GO" id="GO:0015929">
    <property type="term" value="F:hexosaminidase activity"/>
    <property type="evidence" value="ECO:0007669"/>
    <property type="project" value="InterPro"/>
</dbReference>
<dbReference type="PANTHER" id="PTHR21040:SF12">
    <property type="entry name" value="BETA-N-ACETYLHEXOSAMINIDASE"/>
    <property type="match status" value="1"/>
</dbReference>
<dbReference type="PANTHER" id="PTHR21040">
    <property type="entry name" value="BCDNA.GH04120"/>
    <property type="match status" value="1"/>
</dbReference>
<dbReference type="InterPro" id="IPR038901">
    <property type="entry name" value="HEXDC-like"/>
</dbReference>
<evidence type="ECO:0000313" key="2">
    <source>
        <dbReference type="WBParaSite" id="HPBE_0002035701-mRNA-1"/>
    </source>
</evidence>
<dbReference type="SUPFAM" id="SSF51445">
    <property type="entry name" value="(Trans)glycosidases"/>
    <property type="match status" value="1"/>
</dbReference>